<dbReference type="PROSITE" id="PS00518">
    <property type="entry name" value="ZF_RING_1"/>
    <property type="match status" value="1"/>
</dbReference>
<dbReference type="InterPro" id="IPR018957">
    <property type="entry name" value="Znf_C3HC4_RING-type"/>
</dbReference>
<keyword evidence="2 4" id="KW-0863">Zinc-finger</keyword>
<dbReference type="EMBL" id="JBEAFC010000007">
    <property type="protein sequence ID" value="KAL1549616.1"/>
    <property type="molecule type" value="Genomic_DNA"/>
</dbReference>
<evidence type="ECO:0000313" key="7">
    <source>
        <dbReference type="Proteomes" id="UP001567538"/>
    </source>
</evidence>
<keyword evidence="1" id="KW-0479">Metal-binding</keyword>
<dbReference type="SMART" id="SM00184">
    <property type="entry name" value="RING"/>
    <property type="match status" value="1"/>
</dbReference>
<comment type="caution">
    <text evidence="6">The sequence shown here is derived from an EMBL/GenBank/DDBJ whole genome shotgun (WGS) entry which is preliminary data.</text>
</comment>
<dbReference type="PROSITE" id="PS50089">
    <property type="entry name" value="ZF_RING_2"/>
    <property type="match status" value="1"/>
</dbReference>
<evidence type="ECO:0000256" key="4">
    <source>
        <dbReference type="PROSITE-ProRule" id="PRU00175"/>
    </source>
</evidence>
<dbReference type="SUPFAM" id="SSF57850">
    <property type="entry name" value="RING/U-box"/>
    <property type="match status" value="1"/>
</dbReference>
<accession>A0ABD1GZK8</accession>
<dbReference type="GO" id="GO:0008270">
    <property type="term" value="F:zinc ion binding"/>
    <property type="evidence" value="ECO:0007669"/>
    <property type="project" value="UniProtKB-KW"/>
</dbReference>
<feature type="domain" description="RING-type" evidence="5">
    <location>
        <begin position="21"/>
        <end position="70"/>
    </location>
</feature>
<evidence type="ECO:0000256" key="2">
    <source>
        <dbReference type="ARBA" id="ARBA00022771"/>
    </source>
</evidence>
<dbReference type="PANTHER" id="PTHR47692:SF2">
    <property type="entry name" value="ZINC FINGER RING-TYPE DOMAIN CONTAINING PROTEIN"/>
    <property type="match status" value="1"/>
</dbReference>
<dbReference type="PANTHER" id="PTHR47692">
    <property type="entry name" value="RING/U-BOX SUPERFAMILY PROTEIN"/>
    <property type="match status" value="1"/>
</dbReference>
<dbReference type="Pfam" id="PF00097">
    <property type="entry name" value="zf-C3HC4"/>
    <property type="match status" value="1"/>
</dbReference>
<dbReference type="InterPro" id="IPR017907">
    <property type="entry name" value="Znf_RING_CS"/>
</dbReference>
<dbReference type="InterPro" id="IPR013083">
    <property type="entry name" value="Znf_RING/FYVE/PHD"/>
</dbReference>
<evidence type="ECO:0000259" key="5">
    <source>
        <dbReference type="PROSITE" id="PS50089"/>
    </source>
</evidence>
<evidence type="ECO:0000256" key="1">
    <source>
        <dbReference type="ARBA" id="ARBA00022723"/>
    </source>
</evidence>
<reference evidence="6 7" key="1">
    <citation type="submission" date="2024-06" db="EMBL/GenBank/DDBJ databases">
        <title>A chromosome level genome sequence of Diviner's sage (Salvia divinorum).</title>
        <authorList>
            <person name="Ford S.A."/>
            <person name="Ro D.-K."/>
            <person name="Ness R.W."/>
            <person name="Phillips M.A."/>
        </authorList>
    </citation>
    <scope>NUCLEOTIDE SEQUENCE [LARGE SCALE GENOMIC DNA]</scope>
    <source>
        <strain evidence="6">SAF-2024a</strain>
        <tissue evidence="6">Leaf</tissue>
    </source>
</reference>
<gene>
    <name evidence="6" type="ORF">AAHA92_17696</name>
</gene>
<keyword evidence="7" id="KW-1185">Reference proteome</keyword>
<dbReference type="InterPro" id="IPR001841">
    <property type="entry name" value="Znf_RING"/>
</dbReference>
<keyword evidence="3" id="KW-0862">Zinc</keyword>
<evidence type="ECO:0000313" key="6">
    <source>
        <dbReference type="EMBL" id="KAL1549616.1"/>
    </source>
</evidence>
<dbReference type="Gene3D" id="3.30.40.10">
    <property type="entry name" value="Zinc/RING finger domain, C3HC4 (zinc finger)"/>
    <property type="match status" value="1"/>
</dbReference>
<name>A0ABD1GZK8_SALDI</name>
<dbReference type="Proteomes" id="UP001567538">
    <property type="component" value="Unassembled WGS sequence"/>
</dbReference>
<proteinExistence type="predicted"/>
<dbReference type="AlphaFoldDB" id="A0ABD1GZK8"/>
<protein>
    <recommendedName>
        <fullName evidence="5">RING-type domain-containing protein</fullName>
    </recommendedName>
</protein>
<sequence>MAEEERLIGSSSDSNPCPDPCPICLSPTTQESYLDQCFHKFCYHCIVKWINIVARVQSCTSSTLTCPLCKRENLSIICGYDGISYQRHYVGKSLENSEFFSEAHRYRLKCYYTDSGDIAEKLQVSLYWKFRKYLRQNHFLADWLRREIQAVMQVEDTDIIMHHVLGVIDSLRRDWSKKTSISGEKAREEFRVAVSDTARPFLTGRTERFVDELEVFVASGLNMDAFDQVYIKHLGWKESEKKETNQPTTPAVPYLYIFDEDED</sequence>
<organism evidence="6 7">
    <name type="scientific">Salvia divinorum</name>
    <name type="common">Maria pastora</name>
    <name type="synonym">Diviner's sage</name>
    <dbReference type="NCBI Taxonomy" id="28513"/>
    <lineage>
        <taxon>Eukaryota</taxon>
        <taxon>Viridiplantae</taxon>
        <taxon>Streptophyta</taxon>
        <taxon>Embryophyta</taxon>
        <taxon>Tracheophyta</taxon>
        <taxon>Spermatophyta</taxon>
        <taxon>Magnoliopsida</taxon>
        <taxon>eudicotyledons</taxon>
        <taxon>Gunneridae</taxon>
        <taxon>Pentapetalae</taxon>
        <taxon>asterids</taxon>
        <taxon>lamiids</taxon>
        <taxon>Lamiales</taxon>
        <taxon>Lamiaceae</taxon>
        <taxon>Nepetoideae</taxon>
        <taxon>Mentheae</taxon>
        <taxon>Salviinae</taxon>
        <taxon>Salvia</taxon>
        <taxon>Salvia subgen. Calosphace</taxon>
    </lineage>
</organism>
<evidence type="ECO:0000256" key="3">
    <source>
        <dbReference type="ARBA" id="ARBA00022833"/>
    </source>
</evidence>